<sequence>MLRKDPCKKTASSNYQESACQLVIQQMLHCCKQWEHLHTVSCSGFSAKSKEENPISNGSNFGSFAKILPLRKNKDSHLFCLEISSGTGQQVVHFAKSLPFMTFQPSEFTISNLPSIQEYVVESGLTNVLSPLAIDVTDPIDRWNLARENFDLIININMMHISPWECTLSLFEKAGKLLSSKGLLITYGPYAHHGVISPESNINFNQSLKARDAQWGLRDIDELQSVANRNGLELMEIEEMPSNNKTLVWKKIFAIEVKLM</sequence>
<dbReference type="PANTHER" id="PTHR20974:SF0">
    <property type="entry name" value="UPF0585 PROTEIN CG18661"/>
    <property type="match status" value="1"/>
</dbReference>
<dbReference type="SUPFAM" id="SSF47072">
    <property type="entry name" value="Cysteine alpha-hairpin motif"/>
    <property type="match status" value="1"/>
</dbReference>
<dbReference type="InterPro" id="IPR009069">
    <property type="entry name" value="Cys_alpha_HP_mot_SF"/>
</dbReference>
<dbReference type="OrthoDB" id="10258744at2759"/>
<keyword evidence="3" id="KW-1185">Reference proteome</keyword>
<reference evidence="2 3" key="1">
    <citation type="submission" date="2016-03" db="EMBL/GenBank/DDBJ databases">
        <title>EvidentialGene: Evidence-directed Construction of Genes on Genomes.</title>
        <authorList>
            <person name="Gilbert D.G."/>
            <person name="Choi J.-H."/>
            <person name="Mockaitis K."/>
            <person name="Colbourne J."/>
            <person name="Pfrender M."/>
        </authorList>
    </citation>
    <scope>NUCLEOTIDE SEQUENCE [LARGE SCALE GENOMIC DNA]</scope>
    <source>
        <strain evidence="2 3">Xinb3</strain>
        <tissue evidence="2">Complete organism</tissue>
    </source>
</reference>
<dbReference type="EMBL" id="LRGB01001005">
    <property type="protein sequence ID" value="KZS14159.1"/>
    <property type="molecule type" value="Genomic_DNA"/>
</dbReference>
<organism evidence="2 3">
    <name type="scientific">Daphnia magna</name>
    <dbReference type="NCBI Taxonomy" id="35525"/>
    <lineage>
        <taxon>Eukaryota</taxon>
        <taxon>Metazoa</taxon>
        <taxon>Ecdysozoa</taxon>
        <taxon>Arthropoda</taxon>
        <taxon>Crustacea</taxon>
        <taxon>Branchiopoda</taxon>
        <taxon>Diplostraca</taxon>
        <taxon>Cladocera</taxon>
        <taxon>Anomopoda</taxon>
        <taxon>Daphniidae</taxon>
        <taxon>Daphnia</taxon>
    </lineage>
</organism>
<evidence type="ECO:0000313" key="3">
    <source>
        <dbReference type="Proteomes" id="UP000076858"/>
    </source>
</evidence>
<dbReference type="SUPFAM" id="SSF53335">
    <property type="entry name" value="S-adenosyl-L-methionine-dependent methyltransferases"/>
    <property type="match status" value="1"/>
</dbReference>
<evidence type="ECO:0000313" key="2">
    <source>
        <dbReference type="EMBL" id="KZS14159.1"/>
    </source>
</evidence>
<accession>A0A164XF07</accession>
<dbReference type="Pfam" id="PF06080">
    <property type="entry name" value="DUF938"/>
    <property type="match status" value="1"/>
</dbReference>
<comment type="caution">
    <text evidence="2">The sequence shown here is derived from an EMBL/GenBank/DDBJ whole genome shotgun (WGS) entry which is preliminary data.</text>
</comment>
<dbReference type="PANTHER" id="PTHR20974">
    <property type="entry name" value="UPF0585 PROTEIN CG18661"/>
    <property type="match status" value="1"/>
</dbReference>
<dbReference type="Proteomes" id="UP000076858">
    <property type="component" value="Unassembled WGS sequence"/>
</dbReference>
<dbReference type="InterPro" id="IPR029063">
    <property type="entry name" value="SAM-dependent_MTases_sf"/>
</dbReference>
<name>A0A164XF07_9CRUS</name>
<gene>
    <name evidence="2" type="ORF">APZ42_020816</name>
</gene>
<proteinExistence type="inferred from homology"/>
<comment type="similarity">
    <text evidence="1">Belongs to the UPF0585 family.</text>
</comment>
<dbReference type="Gene3D" id="3.40.50.150">
    <property type="entry name" value="Vaccinia Virus protein VP39"/>
    <property type="match status" value="1"/>
</dbReference>
<dbReference type="Gene3D" id="1.10.287.1130">
    <property type="entry name" value="CytochromE C oxidase copper chaperone"/>
    <property type="match status" value="1"/>
</dbReference>
<evidence type="ECO:0000256" key="1">
    <source>
        <dbReference type="ARBA" id="ARBA00008308"/>
    </source>
</evidence>
<dbReference type="AlphaFoldDB" id="A0A164XF07"/>
<protein>
    <submittedName>
        <fullName evidence="2">UPF0585 protein</fullName>
    </submittedName>
</protein>
<dbReference type="InterPro" id="IPR010342">
    <property type="entry name" value="DUF938"/>
</dbReference>